<dbReference type="InterPro" id="IPR008927">
    <property type="entry name" value="6-PGluconate_DH-like_C_sf"/>
</dbReference>
<dbReference type="InterPro" id="IPR013328">
    <property type="entry name" value="6PGD_dom2"/>
</dbReference>
<dbReference type="GO" id="GO:0051287">
    <property type="term" value="F:NAD binding"/>
    <property type="evidence" value="ECO:0007669"/>
    <property type="project" value="InterPro"/>
</dbReference>
<name>A0A7S4LMZ3_9EUGL</name>
<feature type="transmembrane region" description="Helical" evidence="1">
    <location>
        <begin position="119"/>
        <end position="139"/>
    </location>
</feature>
<evidence type="ECO:0000259" key="3">
    <source>
        <dbReference type="Pfam" id="PF14833"/>
    </source>
</evidence>
<dbReference type="SUPFAM" id="SSF51735">
    <property type="entry name" value="NAD(P)-binding Rossmann-fold domains"/>
    <property type="match status" value="1"/>
</dbReference>
<feature type="domain" description="6-phosphogluconate dehydrogenase NADP-binding" evidence="2">
    <location>
        <begin position="188"/>
        <end position="347"/>
    </location>
</feature>
<keyword evidence="1" id="KW-1133">Transmembrane helix</keyword>
<dbReference type="InterPro" id="IPR036291">
    <property type="entry name" value="NAD(P)-bd_dom_sf"/>
</dbReference>
<feature type="domain" description="3-hydroxyisobutyrate dehydrogenase-like NAD-binding" evidence="3">
    <location>
        <begin position="350"/>
        <end position="468"/>
    </location>
</feature>
<dbReference type="AlphaFoldDB" id="A0A7S4LMZ3"/>
<dbReference type="EMBL" id="HBJA01147666">
    <property type="protein sequence ID" value="CAE0839426.1"/>
    <property type="molecule type" value="Transcribed_RNA"/>
</dbReference>
<dbReference type="Gene3D" id="3.40.50.720">
    <property type="entry name" value="NAD(P)-binding Rossmann-like Domain"/>
    <property type="match status" value="1"/>
</dbReference>
<proteinExistence type="predicted"/>
<dbReference type="Pfam" id="PF14833">
    <property type="entry name" value="NAD_binding_11"/>
    <property type="match status" value="1"/>
</dbReference>
<dbReference type="InterPro" id="IPR029154">
    <property type="entry name" value="HIBADH-like_NADP-bd"/>
</dbReference>
<feature type="transmembrane region" description="Helical" evidence="1">
    <location>
        <begin position="20"/>
        <end position="42"/>
    </location>
</feature>
<reference evidence="4" key="1">
    <citation type="submission" date="2021-01" db="EMBL/GenBank/DDBJ databases">
        <authorList>
            <person name="Corre E."/>
            <person name="Pelletier E."/>
            <person name="Niang G."/>
            <person name="Scheremetjew M."/>
            <person name="Finn R."/>
            <person name="Kale V."/>
            <person name="Holt S."/>
            <person name="Cochrane G."/>
            <person name="Meng A."/>
            <person name="Brown T."/>
            <person name="Cohen L."/>
        </authorList>
    </citation>
    <scope>NUCLEOTIDE SEQUENCE</scope>
    <source>
        <strain evidence="4">CCMP1594</strain>
    </source>
</reference>
<evidence type="ECO:0008006" key="5">
    <source>
        <dbReference type="Google" id="ProtNLM"/>
    </source>
</evidence>
<dbReference type="InterPro" id="IPR006115">
    <property type="entry name" value="6PGDH_NADP-bd"/>
</dbReference>
<dbReference type="Pfam" id="PF03446">
    <property type="entry name" value="NAD_binding_2"/>
    <property type="match status" value="1"/>
</dbReference>
<organism evidence="4">
    <name type="scientific">Eutreptiella gymnastica</name>
    <dbReference type="NCBI Taxonomy" id="73025"/>
    <lineage>
        <taxon>Eukaryota</taxon>
        <taxon>Discoba</taxon>
        <taxon>Euglenozoa</taxon>
        <taxon>Euglenida</taxon>
        <taxon>Spirocuta</taxon>
        <taxon>Euglenophyceae</taxon>
        <taxon>Eutreptiales</taxon>
        <taxon>Eutreptiaceae</taxon>
        <taxon>Eutreptiella</taxon>
    </lineage>
</organism>
<dbReference type="SUPFAM" id="SSF48179">
    <property type="entry name" value="6-phosphogluconate dehydrogenase C-terminal domain-like"/>
    <property type="match status" value="1"/>
</dbReference>
<gene>
    <name evidence="4" type="ORF">EGYM00163_LOCUS50798</name>
</gene>
<accession>A0A7S4LMZ3</accession>
<evidence type="ECO:0000256" key="1">
    <source>
        <dbReference type="SAM" id="Phobius"/>
    </source>
</evidence>
<dbReference type="Gene3D" id="1.10.1040.10">
    <property type="entry name" value="N-(1-d-carboxylethyl)-l-norvaline Dehydrogenase, domain 2"/>
    <property type="match status" value="1"/>
</dbReference>
<evidence type="ECO:0000313" key="4">
    <source>
        <dbReference type="EMBL" id="CAE0839426.1"/>
    </source>
</evidence>
<sequence>MGGHPLLPHAQQGQPLGTHITWTALATASLSLASALVVYTALDGPWARTAAPTLFMGLHPVAQPRTISTATPTHKLSLYQRRGALFPNPHEVSAGPEGSMRLHAAAPATAPSNWGPFRVLGSGAFVLIGVLTIVVQLQFRSFRRQANSYMELASARSGSAPSALAMYSVTGEQVLDRPAVAAPGVTHVGWIGTGVMGAAMAGHVLDAGYSVTCYNRSTDKSRPVIAKGASVAQSPREVAAQSDIVFVMVGYPSDVREVILHPETGALAGLRPGGMIVDMTTSDPALAMEIYTTAKLQGKYSLDTPVTGGDRGAKAGTLTIFVGGDEADLAFCRPILETFGSTISHAGSPGMGQHCKAANQITIATTMIGMCEGMLYAHSVGLDVEQYLKAIAGGSAGSRSIDLYSDRILQRDMEPGFYVEHFVKDLGLALNAAQAMQLSLPGLALAQQLYLSLMANGHGKCGTQALIMALEQMNNTRLPTITSSEPSETD</sequence>
<keyword evidence="1" id="KW-0812">Transmembrane</keyword>
<evidence type="ECO:0000259" key="2">
    <source>
        <dbReference type="Pfam" id="PF03446"/>
    </source>
</evidence>
<dbReference type="GO" id="GO:0050661">
    <property type="term" value="F:NADP binding"/>
    <property type="evidence" value="ECO:0007669"/>
    <property type="project" value="InterPro"/>
</dbReference>
<dbReference type="PANTHER" id="PTHR43060">
    <property type="entry name" value="3-HYDROXYISOBUTYRATE DEHYDROGENASE-LIKE 1, MITOCHONDRIAL-RELATED"/>
    <property type="match status" value="1"/>
</dbReference>
<protein>
    <recommendedName>
        <fullName evidence="5">3-hydroxyisobutyrate dehydrogenase</fullName>
    </recommendedName>
</protein>
<keyword evidence="1" id="KW-0472">Membrane</keyword>
<dbReference type="PANTHER" id="PTHR43060:SF15">
    <property type="entry name" value="3-HYDROXYISOBUTYRATE DEHYDROGENASE-LIKE 1, MITOCHONDRIAL-RELATED"/>
    <property type="match status" value="1"/>
</dbReference>